<reference evidence="2" key="1">
    <citation type="submission" date="2019-08" db="EMBL/GenBank/DDBJ databases">
        <authorList>
            <person name="Kucharzyk K."/>
            <person name="Murdoch R.W."/>
            <person name="Higgins S."/>
            <person name="Loffler F."/>
        </authorList>
    </citation>
    <scope>NUCLEOTIDE SEQUENCE</scope>
</reference>
<name>A0A645H0S1_9ZZZZ</name>
<comment type="caution">
    <text evidence="2">The sequence shown here is derived from an EMBL/GenBank/DDBJ whole genome shotgun (WGS) entry which is preliminary data.</text>
</comment>
<gene>
    <name evidence="2" type="ORF">SDC9_179053</name>
</gene>
<evidence type="ECO:0000313" key="2">
    <source>
        <dbReference type="EMBL" id="MPN31579.1"/>
    </source>
</evidence>
<keyword evidence="1" id="KW-1133">Transmembrane helix</keyword>
<keyword evidence="1" id="KW-0472">Membrane</keyword>
<accession>A0A645H0S1</accession>
<organism evidence="2">
    <name type="scientific">bioreactor metagenome</name>
    <dbReference type="NCBI Taxonomy" id="1076179"/>
    <lineage>
        <taxon>unclassified sequences</taxon>
        <taxon>metagenomes</taxon>
        <taxon>ecological metagenomes</taxon>
    </lineage>
</organism>
<keyword evidence="1" id="KW-0812">Transmembrane</keyword>
<dbReference type="AlphaFoldDB" id="A0A645H0S1"/>
<dbReference type="EMBL" id="VSSQ01083151">
    <property type="protein sequence ID" value="MPN31579.1"/>
    <property type="molecule type" value="Genomic_DNA"/>
</dbReference>
<protein>
    <submittedName>
        <fullName evidence="2">Uncharacterized protein</fullName>
    </submittedName>
</protein>
<sequence length="105" mass="11554">MLQRCQRQGLLLRGVVPIHVLGVVQIQALILARMAAGVAALAHIVQRAEVAMCRIGGTQHVQPLQHLVQCLELLQPFMCEAEVAPAVFGLFPVEFSCLHLHSTRR</sequence>
<feature type="transmembrane region" description="Helical" evidence="1">
    <location>
        <begin position="20"/>
        <end position="45"/>
    </location>
</feature>
<evidence type="ECO:0000256" key="1">
    <source>
        <dbReference type="SAM" id="Phobius"/>
    </source>
</evidence>
<proteinExistence type="predicted"/>